<gene>
    <name evidence="2" type="ORF">B296_00012965</name>
</gene>
<name>A0A426ZZM5_ENSVE</name>
<accession>A0A426ZZM5</accession>
<dbReference type="AlphaFoldDB" id="A0A426ZZM5"/>
<feature type="signal peptide" evidence="1">
    <location>
        <begin position="1"/>
        <end position="30"/>
    </location>
</feature>
<evidence type="ECO:0000313" key="2">
    <source>
        <dbReference type="EMBL" id="RRT69404.1"/>
    </source>
</evidence>
<evidence type="ECO:0008006" key="4">
    <source>
        <dbReference type="Google" id="ProtNLM"/>
    </source>
</evidence>
<comment type="caution">
    <text evidence="2">The sequence shown here is derived from an EMBL/GenBank/DDBJ whole genome shotgun (WGS) entry which is preliminary data.</text>
</comment>
<organism evidence="2 3">
    <name type="scientific">Ensete ventricosum</name>
    <name type="common">Abyssinian banana</name>
    <name type="synonym">Musa ensete</name>
    <dbReference type="NCBI Taxonomy" id="4639"/>
    <lineage>
        <taxon>Eukaryota</taxon>
        <taxon>Viridiplantae</taxon>
        <taxon>Streptophyta</taxon>
        <taxon>Embryophyta</taxon>
        <taxon>Tracheophyta</taxon>
        <taxon>Spermatophyta</taxon>
        <taxon>Magnoliopsida</taxon>
        <taxon>Liliopsida</taxon>
        <taxon>Zingiberales</taxon>
        <taxon>Musaceae</taxon>
        <taxon>Ensete</taxon>
    </lineage>
</organism>
<feature type="chain" id="PRO_5019311000" description="Secreted protein" evidence="1">
    <location>
        <begin position="31"/>
        <end position="81"/>
    </location>
</feature>
<sequence length="81" mass="9525">MITPSLESIRVLTLHIIAVFLVSRCPSTTAQSNSHNSLKIVIEFRHHLHHRRSSFVLPMNYNRLWFCTLLLLQFSYPYSKI</sequence>
<keyword evidence="1" id="KW-0732">Signal</keyword>
<reference evidence="2 3" key="1">
    <citation type="journal article" date="2014" name="Agronomy (Basel)">
        <title>A Draft Genome Sequence for Ensete ventricosum, the Drought-Tolerant Tree Against Hunger.</title>
        <authorList>
            <person name="Harrison J."/>
            <person name="Moore K.A."/>
            <person name="Paszkiewicz K."/>
            <person name="Jones T."/>
            <person name="Grant M."/>
            <person name="Ambacheew D."/>
            <person name="Muzemil S."/>
            <person name="Studholme D.J."/>
        </authorList>
    </citation>
    <scope>NUCLEOTIDE SEQUENCE [LARGE SCALE GENOMIC DNA]</scope>
</reference>
<dbReference type="EMBL" id="AMZH03004353">
    <property type="protein sequence ID" value="RRT69404.1"/>
    <property type="molecule type" value="Genomic_DNA"/>
</dbReference>
<evidence type="ECO:0000256" key="1">
    <source>
        <dbReference type="SAM" id="SignalP"/>
    </source>
</evidence>
<proteinExistence type="predicted"/>
<dbReference type="Proteomes" id="UP000287651">
    <property type="component" value="Unassembled WGS sequence"/>
</dbReference>
<evidence type="ECO:0000313" key="3">
    <source>
        <dbReference type="Proteomes" id="UP000287651"/>
    </source>
</evidence>
<protein>
    <recommendedName>
        <fullName evidence="4">Secreted protein</fullName>
    </recommendedName>
</protein>